<dbReference type="Proteomes" id="UP000823990">
    <property type="component" value="Unassembled WGS sequence"/>
</dbReference>
<dbReference type="Pfam" id="PF00933">
    <property type="entry name" value="Glyco_hydro_3"/>
    <property type="match status" value="1"/>
</dbReference>
<dbReference type="PANTHER" id="PTHR42715:SF10">
    <property type="entry name" value="BETA-GLUCOSIDASE"/>
    <property type="match status" value="1"/>
</dbReference>
<dbReference type="InterPro" id="IPR026891">
    <property type="entry name" value="Fn3-like"/>
</dbReference>
<dbReference type="InterPro" id="IPR013783">
    <property type="entry name" value="Ig-like_fold"/>
</dbReference>
<evidence type="ECO:0000313" key="5">
    <source>
        <dbReference type="EMBL" id="HIW02126.1"/>
    </source>
</evidence>
<evidence type="ECO:0000313" key="6">
    <source>
        <dbReference type="Proteomes" id="UP000823990"/>
    </source>
</evidence>
<dbReference type="InterPro" id="IPR050288">
    <property type="entry name" value="Cellulose_deg_GH3"/>
</dbReference>
<dbReference type="GO" id="GO:0004553">
    <property type="term" value="F:hydrolase activity, hydrolyzing O-glycosyl compounds"/>
    <property type="evidence" value="ECO:0007669"/>
    <property type="project" value="InterPro"/>
</dbReference>
<dbReference type="InterPro" id="IPR017853">
    <property type="entry name" value="GH"/>
</dbReference>
<reference evidence="5" key="1">
    <citation type="journal article" date="2021" name="PeerJ">
        <title>Extensive microbial diversity within the chicken gut microbiome revealed by metagenomics and culture.</title>
        <authorList>
            <person name="Gilroy R."/>
            <person name="Ravi A."/>
            <person name="Getino M."/>
            <person name="Pursley I."/>
            <person name="Horton D.L."/>
            <person name="Alikhan N.F."/>
            <person name="Baker D."/>
            <person name="Gharbi K."/>
            <person name="Hall N."/>
            <person name="Watson M."/>
            <person name="Adriaenssens E.M."/>
            <person name="Foster-Nyarko E."/>
            <person name="Jarju S."/>
            <person name="Secka A."/>
            <person name="Antonio M."/>
            <person name="Oren A."/>
            <person name="Chaudhuri R.R."/>
            <person name="La Ragione R."/>
            <person name="Hildebrand F."/>
            <person name="Pallen M.J."/>
        </authorList>
    </citation>
    <scope>NUCLEOTIDE SEQUENCE</scope>
    <source>
        <strain evidence="5">12435</strain>
    </source>
</reference>
<comment type="caution">
    <text evidence="5">The sequence shown here is derived from an EMBL/GenBank/DDBJ whole genome shotgun (WGS) entry which is preliminary data.</text>
</comment>
<dbReference type="InterPro" id="IPR001764">
    <property type="entry name" value="Glyco_hydro_3_N"/>
</dbReference>
<reference evidence="5" key="2">
    <citation type="submission" date="2021-04" db="EMBL/GenBank/DDBJ databases">
        <authorList>
            <person name="Gilroy R."/>
        </authorList>
    </citation>
    <scope>NUCLEOTIDE SEQUENCE</scope>
    <source>
        <strain evidence="5">12435</strain>
    </source>
</reference>
<dbReference type="PANTHER" id="PTHR42715">
    <property type="entry name" value="BETA-GLUCOSIDASE"/>
    <property type="match status" value="1"/>
</dbReference>
<dbReference type="SUPFAM" id="SSF51445">
    <property type="entry name" value="(Trans)glycosidases"/>
    <property type="match status" value="1"/>
</dbReference>
<dbReference type="Gene3D" id="2.60.40.10">
    <property type="entry name" value="Immunoglobulins"/>
    <property type="match status" value="1"/>
</dbReference>
<dbReference type="InterPro" id="IPR036962">
    <property type="entry name" value="Glyco_hydro_3_N_sf"/>
</dbReference>
<evidence type="ECO:0000256" key="3">
    <source>
        <dbReference type="SAM" id="Phobius"/>
    </source>
</evidence>
<keyword evidence="3" id="KW-1133">Transmembrane helix</keyword>
<dbReference type="AlphaFoldDB" id="A0A9D1PZV0"/>
<feature type="transmembrane region" description="Helical" evidence="3">
    <location>
        <begin position="587"/>
        <end position="611"/>
    </location>
</feature>
<evidence type="ECO:0000256" key="2">
    <source>
        <dbReference type="ARBA" id="ARBA00022801"/>
    </source>
</evidence>
<dbReference type="EMBL" id="DXHS01000038">
    <property type="protein sequence ID" value="HIW02126.1"/>
    <property type="molecule type" value="Genomic_DNA"/>
</dbReference>
<accession>A0A9D1PZV0</accession>
<evidence type="ECO:0000259" key="4">
    <source>
        <dbReference type="SMART" id="SM01217"/>
    </source>
</evidence>
<feature type="non-terminal residue" evidence="5">
    <location>
        <position position="1"/>
    </location>
</feature>
<dbReference type="SMART" id="SM01217">
    <property type="entry name" value="Fn3_like"/>
    <property type="match status" value="1"/>
</dbReference>
<organism evidence="5 6">
    <name type="scientific">Candidatus Protoclostridium stercorigallinarum</name>
    <dbReference type="NCBI Taxonomy" id="2838741"/>
    <lineage>
        <taxon>Bacteria</taxon>
        <taxon>Bacillati</taxon>
        <taxon>Bacillota</taxon>
        <taxon>Clostridia</taxon>
        <taxon>Candidatus Protoclostridium</taxon>
    </lineage>
</organism>
<dbReference type="Pfam" id="PF14310">
    <property type="entry name" value="Fn3-like"/>
    <property type="match status" value="1"/>
</dbReference>
<keyword evidence="2" id="KW-0378">Hydrolase</keyword>
<keyword evidence="3" id="KW-0472">Membrane</keyword>
<comment type="similarity">
    <text evidence="1">Belongs to the glycosyl hydrolase 3 family.</text>
</comment>
<keyword evidence="3" id="KW-0812">Transmembrane</keyword>
<dbReference type="GO" id="GO:0005975">
    <property type="term" value="P:carbohydrate metabolic process"/>
    <property type="evidence" value="ECO:0007669"/>
    <property type="project" value="InterPro"/>
</dbReference>
<sequence>ETRGVTDGEEWYNDNVVYPFGHGLSYTDFTWTADFGSLKDATIDGKTKYTVTVTVHNDGDVAGKDVVQLYGHAPYTAGGVEKSEVVLLDFAKTELIEPGEDAEVTLTFDPYLLASYDYSGANDIEGTGYELDGGDGYALYVAENAHDRSRSVSFSVPSSGIKYDKDPVTGNPVVNRYTAQEDEAFDSDWSPTFDKLLSRSDWEGTWPTTPTAEQKIVGYDMLDALTDLSHNNPTDFSQYSYPDYEVDNGMTLRDMLYDPDGEKDGDGKPTEYINPDEKGRPYVSLDDERWKALLDQCAISELTHLTYNGAYKVEPIDSISAPRVNCSDGPVGWACFMDKTRFYETCSYCCQTIVATSWSKDIAYKFGQMVGDEGIIGAAAVDGSPYSGWYAPGANIHRSPFGGRNFEYYSEDGVLSGKMAGRQIQGCMDKGVFCFIKHFAVNEQETHRSVSGDSSWLTEQALREIYLRPFELAVKEGKTRAVMSSFNRIGTRWTGGDYRLLTEILRNEWGFEGAVLTDFNTIPQYMNTRQMAYAGGDIDLATDEHAWVNEGSTADLIVLRDNVRNVLYAVVNSNAMNGEVIGYRLPVWQIFFIVLLCVLVAGAAVWGFFAIRKALKAPDKTPDEAGSESKQ</sequence>
<protein>
    <submittedName>
        <fullName evidence="5">Fibronectin type III-like domain-contianing protein</fullName>
    </submittedName>
</protein>
<evidence type="ECO:0000256" key="1">
    <source>
        <dbReference type="ARBA" id="ARBA00005336"/>
    </source>
</evidence>
<name>A0A9D1PZV0_9FIRM</name>
<dbReference type="PRINTS" id="PR00133">
    <property type="entry name" value="GLHYDRLASE3"/>
</dbReference>
<feature type="domain" description="Fibronectin type III-like" evidence="4">
    <location>
        <begin position="65"/>
        <end position="145"/>
    </location>
</feature>
<proteinExistence type="inferred from homology"/>
<dbReference type="Gene3D" id="3.20.20.300">
    <property type="entry name" value="Glycoside hydrolase, family 3, N-terminal domain"/>
    <property type="match status" value="1"/>
</dbReference>
<gene>
    <name evidence="5" type="ORF">H9892_02175</name>
</gene>